<sequence length="223" mass="24527">MLGLGAYESSSEDEREHETPSTSSTESKRKSEGSPSQGSQKIEDIGPINQHSPSEKMTAESDQPVFGPTHQRSPVSQDGHPLAFSTSRTLIHDLTLPPLPNLDIPPSPPGSPDRAASAKFSHFLSLKKQGMHFNEKLAGSTSLKNPSLMRKMMDHAGIDGQTQYHTSLPVETWNASSNLPNWGFKDELLKVQRDIHNKVEDMRSKDQRDPIKFVAASPGESTF</sequence>
<protein>
    <recommendedName>
        <fullName evidence="4">HCNGP-domain-containing protein</fullName>
    </recommendedName>
</protein>
<dbReference type="PANTHER" id="PTHR13464">
    <property type="entry name" value="TRANSCRIPTIONAL REGULATOR PROTEIN HCNGP"/>
    <property type="match status" value="1"/>
</dbReference>
<evidence type="ECO:0000256" key="1">
    <source>
        <dbReference type="SAM" id="MobiDB-lite"/>
    </source>
</evidence>
<dbReference type="STRING" id="1448320.A0A319DB37"/>
<gene>
    <name evidence="2" type="ORF">BO71DRAFT_353339</name>
</gene>
<evidence type="ECO:0000313" key="3">
    <source>
        <dbReference type="Proteomes" id="UP000247810"/>
    </source>
</evidence>
<accession>A0A319DB37</accession>
<feature type="region of interest" description="Disordered" evidence="1">
    <location>
        <begin position="97"/>
        <end position="117"/>
    </location>
</feature>
<dbReference type="GO" id="GO:0006355">
    <property type="term" value="P:regulation of DNA-templated transcription"/>
    <property type="evidence" value="ECO:0007669"/>
    <property type="project" value="InterPro"/>
</dbReference>
<dbReference type="AlphaFoldDB" id="A0A319DB37"/>
<reference evidence="2 3" key="1">
    <citation type="submission" date="2018-02" db="EMBL/GenBank/DDBJ databases">
        <title>The genomes of Aspergillus section Nigri reveals drivers in fungal speciation.</title>
        <authorList>
            <consortium name="DOE Joint Genome Institute"/>
            <person name="Vesth T.C."/>
            <person name="Nybo J."/>
            <person name="Theobald S."/>
            <person name="Brandl J."/>
            <person name="Frisvad J.C."/>
            <person name="Nielsen K.F."/>
            <person name="Lyhne E.K."/>
            <person name="Kogle M.E."/>
            <person name="Kuo A."/>
            <person name="Riley R."/>
            <person name="Clum A."/>
            <person name="Nolan M."/>
            <person name="Lipzen A."/>
            <person name="Salamov A."/>
            <person name="Henrissat B."/>
            <person name="Wiebenga A."/>
            <person name="De vries R.P."/>
            <person name="Grigoriev I.V."/>
            <person name="Mortensen U.H."/>
            <person name="Andersen M.R."/>
            <person name="Baker S.E."/>
        </authorList>
    </citation>
    <scope>NUCLEOTIDE SEQUENCE [LARGE SCALE GENOMIC DNA]</scope>
    <source>
        <strain evidence="2 3">CBS 707.79</strain>
    </source>
</reference>
<dbReference type="Proteomes" id="UP000247810">
    <property type="component" value="Unassembled WGS sequence"/>
</dbReference>
<dbReference type="OrthoDB" id="1714508at2759"/>
<evidence type="ECO:0000313" key="2">
    <source>
        <dbReference type="EMBL" id="PYH94421.1"/>
    </source>
</evidence>
<dbReference type="PANTHER" id="PTHR13464:SF0">
    <property type="entry name" value="SAP30-BINDING PROTEIN"/>
    <property type="match status" value="1"/>
</dbReference>
<keyword evidence="3" id="KW-1185">Reference proteome</keyword>
<proteinExistence type="predicted"/>
<dbReference type="GO" id="GO:0005634">
    <property type="term" value="C:nucleus"/>
    <property type="evidence" value="ECO:0007669"/>
    <property type="project" value="TreeGrafter"/>
</dbReference>
<evidence type="ECO:0008006" key="4">
    <source>
        <dbReference type="Google" id="ProtNLM"/>
    </source>
</evidence>
<dbReference type="VEuPathDB" id="FungiDB:BO71DRAFT_353339"/>
<dbReference type="Pfam" id="PF07818">
    <property type="entry name" value="HCNGP"/>
    <property type="match status" value="1"/>
</dbReference>
<name>A0A319DB37_9EURO</name>
<feature type="compositionally biased region" description="Pro residues" evidence="1">
    <location>
        <begin position="97"/>
        <end position="111"/>
    </location>
</feature>
<dbReference type="EMBL" id="KZ825871">
    <property type="protein sequence ID" value="PYH94421.1"/>
    <property type="molecule type" value="Genomic_DNA"/>
</dbReference>
<feature type="region of interest" description="Disordered" evidence="1">
    <location>
        <begin position="201"/>
        <end position="223"/>
    </location>
</feature>
<feature type="compositionally biased region" description="Basic and acidic residues" evidence="1">
    <location>
        <begin position="201"/>
        <end position="211"/>
    </location>
</feature>
<feature type="region of interest" description="Disordered" evidence="1">
    <location>
        <begin position="1"/>
        <end position="82"/>
    </location>
</feature>
<dbReference type="InterPro" id="IPR012479">
    <property type="entry name" value="SAP30BP"/>
</dbReference>
<organism evidence="2 3">
    <name type="scientific">Aspergillus ellipticus CBS 707.79</name>
    <dbReference type="NCBI Taxonomy" id="1448320"/>
    <lineage>
        <taxon>Eukaryota</taxon>
        <taxon>Fungi</taxon>
        <taxon>Dikarya</taxon>
        <taxon>Ascomycota</taxon>
        <taxon>Pezizomycotina</taxon>
        <taxon>Eurotiomycetes</taxon>
        <taxon>Eurotiomycetidae</taxon>
        <taxon>Eurotiales</taxon>
        <taxon>Aspergillaceae</taxon>
        <taxon>Aspergillus</taxon>
        <taxon>Aspergillus subgen. Circumdati</taxon>
    </lineage>
</organism>